<sequence length="550" mass="60505">MRMSKRLFLQGNCATETGQPLGRLQDRTANWMHRFIREEDGVIVGFAIALFLIMLMVGGMSVDLMNTERQRTKLQHTLDRAVLAAADLDQEREPIEVVGDYFVKAGLSEYLNSVTVNEGIGFREVTAKAAASVDTEFMKLVGVDTLAAPAGGTARESIGNVEVSLVLDISGSMGWNSRLTNLKVAAKDFVETMLTTAEAGTVSITIVPYATQVNAGAQILDQLNVSSEHSYSHCVNFVSDQFSKAYFTPNEPLERTAHFDPFTTSEDPIQLPVCPTRAGSQILPFSNDKAEIDAFIDSMSAGGNTSIDLGVKWGSVLLDPSTRDIIDGLITAGSVDANWTGRPTDYTNPNVLKVLVVMSDGENTDQYMLNPSMRTSMSDVWYNAEADVYSVYHSNGTYNYFWPHMNGWYDHPYGAGEMYVCDENYNCAMHPEPGDAVQVTNQDLLARASLKWIASNLFSFSSSAYADWYTSAFSKKESTAKDQYTKNICDITKDQGTLVFAIGFEAPQRGQRVLQDCASSDSHYFDAQGLEISDAFDAIATSIRTLRLTQ</sequence>
<keyword evidence="1" id="KW-0472">Membrane</keyword>
<dbReference type="InterPro" id="IPR036465">
    <property type="entry name" value="vWFA_dom_sf"/>
</dbReference>
<dbReference type="AlphaFoldDB" id="A0A1I4M002"/>
<dbReference type="Proteomes" id="UP000199144">
    <property type="component" value="Unassembled WGS sequence"/>
</dbReference>
<evidence type="ECO:0000313" key="4">
    <source>
        <dbReference type="Proteomes" id="UP000199144"/>
    </source>
</evidence>
<gene>
    <name evidence="3" type="ORF">SAMN04488042_102310</name>
</gene>
<evidence type="ECO:0000313" key="3">
    <source>
        <dbReference type="EMBL" id="SFL96433.1"/>
    </source>
</evidence>
<keyword evidence="1" id="KW-0812">Transmembrane</keyword>
<keyword evidence="1" id="KW-1133">Transmembrane helix</keyword>
<protein>
    <submittedName>
        <fullName evidence="3">Flp pilus assembly protein TadG</fullName>
    </submittedName>
</protein>
<dbReference type="Gene3D" id="3.40.50.410">
    <property type="entry name" value="von Willebrand factor, type A domain"/>
    <property type="match status" value="1"/>
</dbReference>
<dbReference type="InterPro" id="IPR028087">
    <property type="entry name" value="Tad_N"/>
</dbReference>
<evidence type="ECO:0000256" key="1">
    <source>
        <dbReference type="SAM" id="Phobius"/>
    </source>
</evidence>
<dbReference type="Pfam" id="PF13400">
    <property type="entry name" value="Tad"/>
    <property type="match status" value="1"/>
</dbReference>
<dbReference type="EMBL" id="FOTQ01000002">
    <property type="protein sequence ID" value="SFL96433.1"/>
    <property type="molecule type" value="Genomic_DNA"/>
</dbReference>
<dbReference type="STRING" id="254406.SAMN04488042_102310"/>
<reference evidence="3 4" key="1">
    <citation type="submission" date="2016-10" db="EMBL/GenBank/DDBJ databases">
        <authorList>
            <person name="de Groot N.N."/>
        </authorList>
    </citation>
    <scope>NUCLEOTIDE SEQUENCE [LARGE SCALE GENOMIC DNA]</scope>
    <source>
        <strain evidence="3 4">DSM 15283</strain>
    </source>
</reference>
<feature type="transmembrane region" description="Helical" evidence="1">
    <location>
        <begin position="42"/>
        <end position="62"/>
    </location>
</feature>
<proteinExistence type="predicted"/>
<organism evidence="3 4">
    <name type="scientific">Shimia aestuarii</name>
    <dbReference type="NCBI Taxonomy" id="254406"/>
    <lineage>
        <taxon>Bacteria</taxon>
        <taxon>Pseudomonadati</taxon>
        <taxon>Pseudomonadota</taxon>
        <taxon>Alphaproteobacteria</taxon>
        <taxon>Rhodobacterales</taxon>
        <taxon>Roseobacteraceae</taxon>
    </lineage>
</organism>
<evidence type="ECO:0000259" key="2">
    <source>
        <dbReference type="Pfam" id="PF13400"/>
    </source>
</evidence>
<accession>A0A1I4M002</accession>
<feature type="domain" description="Putative Flp pilus-assembly TadG-like N-terminal" evidence="2">
    <location>
        <begin position="41"/>
        <end position="86"/>
    </location>
</feature>
<dbReference type="SUPFAM" id="SSF53300">
    <property type="entry name" value="vWA-like"/>
    <property type="match status" value="1"/>
</dbReference>
<keyword evidence="4" id="KW-1185">Reference proteome</keyword>
<name>A0A1I4M002_9RHOB</name>